<name>A0A1F7J3K0_9BACT</name>
<organism evidence="1 2">
    <name type="scientific">Candidatus Roizmanbacteria bacterium RIFCSPLOWO2_01_FULL_40_42</name>
    <dbReference type="NCBI Taxonomy" id="1802066"/>
    <lineage>
        <taxon>Bacteria</taxon>
        <taxon>Candidatus Roizmaniibacteriota</taxon>
    </lineage>
</organism>
<dbReference type="AlphaFoldDB" id="A0A1F7J3K0"/>
<accession>A0A1F7J3K0</accession>
<proteinExistence type="predicted"/>
<reference evidence="1 2" key="1">
    <citation type="journal article" date="2016" name="Nat. Commun.">
        <title>Thousands of microbial genomes shed light on interconnected biogeochemical processes in an aquifer system.</title>
        <authorList>
            <person name="Anantharaman K."/>
            <person name="Brown C.T."/>
            <person name="Hug L.A."/>
            <person name="Sharon I."/>
            <person name="Castelle C.J."/>
            <person name="Probst A.J."/>
            <person name="Thomas B.C."/>
            <person name="Singh A."/>
            <person name="Wilkins M.J."/>
            <person name="Karaoz U."/>
            <person name="Brodie E.L."/>
            <person name="Williams K.H."/>
            <person name="Hubbard S.S."/>
            <person name="Banfield J.F."/>
        </authorList>
    </citation>
    <scope>NUCLEOTIDE SEQUENCE [LARGE SCALE GENOMIC DNA]</scope>
</reference>
<evidence type="ECO:0000313" key="1">
    <source>
        <dbReference type="EMBL" id="OGK50177.1"/>
    </source>
</evidence>
<sequence>MAKTSQDAPVKPLTSTKKMSGKVVVALFIVALLAGVGVGYGAASLVTATGGSAESQTEVEKTAGVFDKKTFPDSAEGLLKKGGIEGEGKFHLERPGGLSQNVYLTSSTVDLEQYIGKKVKVWGQTFKAEKAGWLMDVGYVEVK</sequence>
<dbReference type="EMBL" id="MGAQ01000020">
    <property type="protein sequence ID" value="OGK50177.1"/>
    <property type="molecule type" value="Genomic_DNA"/>
</dbReference>
<dbReference type="Proteomes" id="UP000178558">
    <property type="component" value="Unassembled WGS sequence"/>
</dbReference>
<comment type="caution">
    <text evidence="1">The sequence shown here is derived from an EMBL/GenBank/DDBJ whole genome shotgun (WGS) entry which is preliminary data.</text>
</comment>
<gene>
    <name evidence="1" type="ORF">A3B50_00115</name>
</gene>
<evidence type="ECO:0000313" key="2">
    <source>
        <dbReference type="Proteomes" id="UP000178558"/>
    </source>
</evidence>
<protein>
    <submittedName>
        <fullName evidence="1">Uncharacterized protein</fullName>
    </submittedName>
</protein>